<keyword evidence="1" id="KW-0472">Membrane</keyword>
<keyword evidence="1" id="KW-1133">Transmembrane helix</keyword>
<feature type="transmembrane region" description="Helical" evidence="1">
    <location>
        <begin position="35"/>
        <end position="61"/>
    </location>
</feature>
<accession>A0ABM8ITS5</accession>
<evidence type="ECO:0000256" key="1">
    <source>
        <dbReference type="SAM" id="Phobius"/>
    </source>
</evidence>
<evidence type="ECO:0000313" key="2">
    <source>
        <dbReference type="EMBL" id="BES80939.1"/>
    </source>
</evidence>
<evidence type="ECO:0000313" key="3">
    <source>
        <dbReference type="Proteomes" id="UP001341135"/>
    </source>
</evidence>
<dbReference type="EMBL" id="AP028907">
    <property type="protein sequence ID" value="BES80939.1"/>
    <property type="molecule type" value="Genomic_DNA"/>
</dbReference>
<feature type="transmembrane region" description="Helical" evidence="1">
    <location>
        <begin position="7"/>
        <end position="29"/>
    </location>
</feature>
<dbReference type="GeneID" id="89288540"/>
<reference evidence="2 3" key="1">
    <citation type="submission" date="2023-09" db="EMBL/GenBank/DDBJ databases">
        <title>Pyrofollis japonicus gen. nov. sp. nov., a novel member of the family Pyrodictiaceae isolated from the Iheya North hydrothermal field.</title>
        <authorList>
            <person name="Miyazaki U."/>
            <person name="Sanari M."/>
            <person name="Tame A."/>
            <person name="Kitajima M."/>
            <person name="Okamoto A."/>
            <person name="Sawayama S."/>
            <person name="Miyazaki J."/>
            <person name="Takai K."/>
            <person name="Nakagawa S."/>
        </authorList>
    </citation>
    <scope>NUCLEOTIDE SEQUENCE [LARGE SCALE GENOMIC DNA]</scope>
    <source>
        <strain evidence="2 3">AV2</strain>
    </source>
</reference>
<gene>
    <name evidence="2" type="ORF">PABY_05060</name>
</gene>
<dbReference type="Proteomes" id="UP001341135">
    <property type="component" value="Chromosome"/>
</dbReference>
<keyword evidence="1" id="KW-0812">Transmembrane</keyword>
<keyword evidence="3" id="KW-1185">Reference proteome</keyword>
<proteinExistence type="predicted"/>
<evidence type="ECO:0008006" key="4">
    <source>
        <dbReference type="Google" id="ProtNLM"/>
    </source>
</evidence>
<protein>
    <recommendedName>
        <fullName evidence="4">Major facilitator superfamily (MFS) profile domain-containing protein</fullName>
    </recommendedName>
</protein>
<dbReference type="RefSeq" id="WP_338251602.1">
    <property type="nucleotide sequence ID" value="NZ_AP028907.1"/>
</dbReference>
<name>A0ABM8ITS5_9CREN</name>
<organism evidence="2 3">
    <name type="scientific">Pyrodictium abyssi</name>
    <dbReference type="NCBI Taxonomy" id="54256"/>
    <lineage>
        <taxon>Archaea</taxon>
        <taxon>Thermoproteota</taxon>
        <taxon>Thermoprotei</taxon>
        <taxon>Desulfurococcales</taxon>
        <taxon>Pyrodictiaceae</taxon>
        <taxon>Pyrodictium</taxon>
    </lineage>
</organism>
<sequence>MGGRAVVAVFTAIGAVLALIGGLVLYAVLEGELGGGYAALGGGLLALALGLHWLVVGAASLRGA</sequence>